<dbReference type="Pfam" id="PF01728">
    <property type="entry name" value="FtsJ"/>
    <property type="match status" value="1"/>
</dbReference>
<comment type="similarity">
    <text evidence="2">Belongs to the TlyA family.</text>
</comment>
<dbReference type="RefSeq" id="WP_284359635.1">
    <property type="nucleotide sequence ID" value="NZ_BPFZ01000005.1"/>
</dbReference>
<sequence>MERQRADLLLVSRGLIATRAKARQAIKAGLVRSGEKIIQKASELLETDCPLTAELAYHWVSRAGLKLVAALDKFDVMVSDRYCLDLGASTGGFTQVLLSRGVAHVVSVDVGRDQLDAKLRDNQKITLLEGTDARTLSQDDLGVPLPDLVVMDVSFIGLEKILPHILPLVAPNADLIALVKPQFQAGPSRVGKRGIVDPDVAAVIAEEVRLELDGLCGFQVLSMMESPIAGGDGNREYLLHARRGDLSKVQGQDTP</sequence>
<dbReference type="EMBL" id="BPFZ01000005">
    <property type="protein sequence ID" value="GIU66946.1"/>
    <property type="molecule type" value="Genomic_DNA"/>
</dbReference>
<gene>
    <name evidence="6" type="ORF">PsB1_1100</name>
</gene>
<dbReference type="Gene3D" id="3.10.290.10">
    <property type="entry name" value="RNA-binding S4 domain"/>
    <property type="match status" value="1"/>
</dbReference>
<evidence type="ECO:0000313" key="7">
    <source>
        <dbReference type="Proteomes" id="UP001161064"/>
    </source>
</evidence>
<dbReference type="PANTHER" id="PTHR32319:SF0">
    <property type="entry name" value="BACTERIAL HEMOLYSIN-LIKE PROTEIN"/>
    <property type="match status" value="1"/>
</dbReference>
<evidence type="ECO:0000256" key="2">
    <source>
        <dbReference type="ARBA" id="ARBA00029460"/>
    </source>
</evidence>
<feature type="domain" description="RNA-binding S4" evidence="4">
    <location>
        <begin position="4"/>
        <end position="46"/>
    </location>
</feature>
<evidence type="ECO:0000259" key="4">
    <source>
        <dbReference type="Pfam" id="PF01479"/>
    </source>
</evidence>
<proteinExistence type="inferred from homology"/>
<dbReference type="CDD" id="cd02440">
    <property type="entry name" value="AdoMet_MTases"/>
    <property type="match status" value="1"/>
</dbReference>
<dbReference type="PIRSF" id="PIRSF005578">
    <property type="entry name" value="TlyA"/>
    <property type="match status" value="1"/>
</dbReference>
<dbReference type="SUPFAM" id="SSF53335">
    <property type="entry name" value="S-adenosyl-L-methionine-dependent methyltransferases"/>
    <property type="match status" value="1"/>
</dbReference>
<evidence type="ECO:0000313" key="6">
    <source>
        <dbReference type="EMBL" id="GIU66946.1"/>
    </source>
</evidence>
<keyword evidence="1 3" id="KW-0694">RNA-binding</keyword>
<dbReference type="SUPFAM" id="SSF55174">
    <property type="entry name" value="Alpha-L RNA-binding motif"/>
    <property type="match status" value="1"/>
</dbReference>
<evidence type="ECO:0000256" key="1">
    <source>
        <dbReference type="ARBA" id="ARBA00022884"/>
    </source>
</evidence>
<dbReference type="NCBIfam" id="TIGR00478">
    <property type="entry name" value="tly"/>
    <property type="match status" value="1"/>
</dbReference>
<dbReference type="InterPro" id="IPR029063">
    <property type="entry name" value="SAM-dependent_MTases_sf"/>
</dbReference>
<dbReference type="Pfam" id="PF01479">
    <property type="entry name" value="S4"/>
    <property type="match status" value="1"/>
</dbReference>
<comment type="caution">
    <text evidence="6">The sequence shown here is derived from an EMBL/GenBank/DDBJ whole genome shotgun (WGS) entry which is preliminary data.</text>
</comment>
<dbReference type="Gene3D" id="3.40.50.150">
    <property type="entry name" value="Vaccinia Virus protein VP39"/>
    <property type="match status" value="1"/>
</dbReference>
<dbReference type="PROSITE" id="PS50889">
    <property type="entry name" value="S4"/>
    <property type="match status" value="1"/>
</dbReference>
<name>A0ABQ4PVF4_9PROT</name>
<protein>
    <submittedName>
        <fullName evidence="6">TlyA family rRNA (Cytidine-2'-O)-methyltransferase</fullName>
    </submittedName>
</protein>
<dbReference type="InterPro" id="IPR002877">
    <property type="entry name" value="RNA_MeTrfase_FtsJ_dom"/>
</dbReference>
<organism evidence="6 7">
    <name type="scientific">Candidatus Phycosocius spiralis</name>
    <dbReference type="NCBI Taxonomy" id="2815099"/>
    <lineage>
        <taxon>Bacteria</taxon>
        <taxon>Pseudomonadati</taxon>
        <taxon>Pseudomonadota</taxon>
        <taxon>Alphaproteobacteria</taxon>
        <taxon>Caulobacterales</taxon>
        <taxon>Caulobacterales incertae sedis</taxon>
        <taxon>Candidatus Phycosocius</taxon>
    </lineage>
</organism>
<keyword evidence="7" id="KW-1185">Reference proteome</keyword>
<evidence type="ECO:0000256" key="3">
    <source>
        <dbReference type="PROSITE-ProRule" id="PRU00182"/>
    </source>
</evidence>
<dbReference type="InterPro" id="IPR004538">
    <property type="entry name" value="Hemolysin_A/TlyA"/>
</dbReference>
<dbReference type="InterPro" id="IPR002942">
    <property type="entry name" value="S4_RNA-bd"/>
</dbReference>
<dbReference type="PANTHER" id="PTHR32319">
    <property type="entry name" value="BACTERIAL HEMOLYSIN-LIKE PROTEIN"/>
    <property type="match status" value="1"/>
</dbReference>
<dbReference type="Proteomes" id="UP001161064">
    <property type="component" value="Unassembled WGS sequence"/>
</dbReference>
<reference evidence="6" key="2">
    <citation type="journal article" date="2023" name="ISME Commun">
        <title>Characterization of a bloom-associated alphaproteobacterial lineage, 'Candidatus Phycosocius': insights into freshwater algal-bacterial interactions.</title>
        <authorList>
            <person name="Tanabe Y."/>
            <person name="Yamaguchi H."/>
            <person name="Yoshida M."/>
            <person name="Kai A."/>
            <person name="Okazaki Y."/>
        </authorList>
    </citation>
    <scope>NUCLEOTIDE SEQUENCE</scope>
    <source>
        <strain evidence="6">BOTRYCO-1</strain>
    </source>
</reference>
<dbReference type="CDD" id="cd00165">
    <property type="entry name" value="S4"/>
    <property type="match status" value="1"/>
</dbReference>
<evidence type="ECO:0000259" key="5">
    <source>
        <dbReference type="Pfam" id="PF01728"/>
    </source>
</evidence>
<dbReference type="InterPro" id="IPR036986">
    <property type="entry name" value="S4_RNA-bd_sf"/>
</dbReference>
<reference evidence="6" key="1">
    <citation type="submission" date="2021-05" db="EMBL/GenBank/DDBJ databases">
        <authorList>
            <person name="Tanabe Y."/>
        </authorList>
    </citation>
    <scope>NUCLEOTIDE SEQUENCE</scope>
    <source>
        <strain evidence="6">BOTRYCO-1</strain>
    </source>
</reference>
<accession>A0ABQ4PVF4</accession>
<dbReference type="InterPro" id="IPR047048">
    <property type="entry name" value="TlyA"/>
</dbReference>
<feature type="domain" description="Ribosomal RNA methyltransferase FtsJ" evidence="5">
    <location>
        <begin position="59"/>
        <end position="242"/>
    </location>
</feature>